<dbReference type="RefSeq" id="XP_033537788.1">
    <property type="nucleotide sequence ID" value="XM_033680952.1"/>
</dbReference>
<reference evidence="4" key="3">
    <citation type="submission" date="2025-04" db="UniProtKB">
        <authorList>
            <consortium name="RefSeq"/>
        </authorList>
    </citation>
    <scope>IDENTIFICATION</scope>
    <source>
        <strain evidence="4">CBS 781.70</strain>
    </source>
</reference>
<protein>
    <recommendedName>
        <fullName evidence="1">DUF7779 domain-containing protein</fullName>
    </recommendedName>
</protein>
<reference evidence="2 4" key="1">
    <citation type="submission" date="2020-01" db="EMBL/GenBank/DDBJ databases">
        <authorList>
            <consortium name="DOE Joint Genome Institute"/>
            <person name="Haridas S."/>
            <person name="Albert R."/>
            <person name="Binder M."/>
            <person name="Bloem J."/>
            <person name="Labutti K."/>
            <person name="Salamov A."/>
            <person name="Andreopoulos B."/>
            <person name="Baker S.E."/>
            <person name="Barry K."/>
            <person name="Bills G."/>
            <person name="Bluhm B.H."/>
            <person name="Cannon C."/>
            <person name="Castanera R."/>
            <person name="Culley D.E."/>
            <person name="Daum C."/>
            <person name="Ezra D."/>
            <person name="Gonzalez J.B."/>
            <person name="Henrissat B."/>
            <person name="Kuo A."/>
            <person name="Liang C."/>
            <person name="Lipzen A."/>
            <person name="Lutzoni F."/>
            <person name="Magnuson J."/>
            <person name="Mondo S."/>
            <person name="Nolan M."/>
            <person name="Ohm R."/>
            <person name="Pangilinan J."/>
            <person name="Park H.-J."/>
            <person name="Ramirez L."/>
            <person name="Alfaro M."/>
            <person name="Sun H."/>
            <person name="Tritt A."/>
            <person name="Yoshinaga Y."/>
            <person name="Zwiers L.-H."/>
            <person name="Turgeon B.G."/>
            <person name="Goodwin S.B."/>
            <person name="Spatafora J.W."/>
            <person name="Crous P.W."/>
            <person name="Grigoriev I.V."/>
        </authorList>
    </citation>
    <scope>NUCLEOTIDE SEQUENCE</scope>
    <source>
        <strain evidence="2 4">CBS 781.70</strain>
    </source>
</reference>
<dbReference type="Proteomes" id="UP000504638">
    <property type="component" value="Unplaced"/>
</dbReference>
<keyword evidence="3" id="KW-1185">Reference proteome</keyword>
<reference evidence="4" key="2">
    <citation type="submission" date="2020-04" db="EMBL/GenBank/DDBJ databases">
        <authorList>
            <consortium name="NCBI Genome Project"/>
        </authorList>
    </citation>
    <scope>NUCLEOTIDE SEQUENCE</scope>
    <source>
        <strain evidence="4">CBS 781.70</strain>
    </source>
</reference>
<dbReference type="InterPro" id="IPR056681">
    <property type="entry name" value="DUF7779"/>
</dbReference>
<name>A0A6G1GDH9_9PEZI</name>
<dbReference type="EMBL" id="ML975150">
    <property type="protein sequence ID" value="KAF1816157.1"/>
    <property type="molecule type" value="Genomic_DNA"/>
</dbReference>
<evidence type="ECO:0000313" key="3">
    <source>
        <dbReference type="Proteomes" id="UP000504638"/>
    </source>
</evidence>
<organism evidence="2">
    <name type="scientific">Eremomyces bilateralis CBS 781.70</name>
    <dbReference type="NCBI Taxonomy" id="1392243"/>
    <lineage>
        <taxon>Eukaryota</taxon>
        <taxon>Fungi</taxon>
        <taxon>Dikarya</taxon>
        <taxon>Ascomycota</taxon>
        <taxon>Pezizomycotina</taxon>
        <taxon>Dothideomycetes</taxon>
        <taxon>Dothideomycetes incertae sedis</taxon>
        <taxon>Eremomycetales</taxon>
        <taxon>Eremomycetaceae</taxon>
        <taxon>Eremomyces</taxon>
    </lineage>
</organism>
<dbReference type="GeneID" id="54421522"/>
<proteinExistence type="predicted"/>
<evidence type="ECO:0000313" key="4">
    <source>
        <dbReference type="RefSeq" id="XP_033537788.1"/>
    </source>
</evidence>
<evidence type="ECO:0000313" key="2">
    <source>
        <dbReference type="EMBL" id="KAF1816157.1"/>
    </source>
</evidence>
<feature type="domain" description="DUF7779" evidence="1">
    <location>
        <begin position="1"/>
        <end position="67"/>
    </location>
</feature>
<evidence type="ECO:0000259" key="1">
    <source>
        <dbReference type="Pfam" id="PF25000"/>
    </source>
</evidence>
<dbReference type="AlphaFoldDB" id="A0A6G1GDH9"/>
<accession>A0A6G1GDH9</accession>
<dbReference type="OrthoDB" id="3798512at2759"/>
<gene>
    <name evidence="2 4" type="ORF">P152DRAFT_470200</name>
</gene>
<dbReference type="Pfam" id="PF25000">
    <property type="entry name" value="DUF7779"/>
    <property type="match status" value="1"/>
</dbReference>
<sequence>MSFFNPQGIPESILQRRRRNRAELNGEGEADAAFEEDFDTLRAYSLIAATAELDMYEMHALVQFCTQVWLSSFSDAERWKQRFIGLMAQEFPTGQFENWGRCQQLLPHIESLYDKEPATDESLKDWAQILINSAWYMWMIGRYKIAHGMAVKALSTSERAYGQEDQMTLIRATVLALVLQG</sequence>